<organism evidence="3 4">
    <name type="scientific">Clostridium tertium</name>
    <dbReference type="NCBI Taxonomy" id="1559"/>
    <lineage>
        <taxon>Bacteria</taxon>
        <taxon>Bacillati</taxon>
        <taxon>Bacillota</taxon>
        <taxon>Clostridia</taxon>
        <taxon>Eubacteriales</taxon>
        <taxon>Clostridiaceae</taxon>
        <taxon>Clostridium</taxon>
    </lineage>
</organism>
<name>A0A9X3XM87_9CLOT</name>
<dbReference type="Pfam" id="PF13740">
    <property type="entry name" value="ACT_6"/>
    <property type="match status" value="1"/>
</dbReference>
<dbReference type="InterPro" id="IPR050990">
    <property type="entry name" value="UPF0237/GcvR_regulator"/>
</dbReference>
<comment type="similarity">
    <text evidence="1">Belongs to the UPF0237 family.</text>
</comment>
<dbReference type="AlphaFoldDB" id="A0A9X3XM87"/>
<evidence type="ECO:0000313" key="4">
    <source>
        <dbReference type="Proteomes" id="UP001141183"/>
    </source>
</evidence>
<dbReference type="CDD" id="cd04872">
    <property type="entry name" value="ACT_1ZPV"/>
    <property type="match status" value="1"/>
</dbReference>
<comment type="caution">
    <text evidence="3">The sequence shown here is derived from an EMBL/GenBank/DDBJ whole genome shotgun (WGS) entry which is preliminary data.</text>
</comment>
<evidence type="ECO:0000259" key="2">
    <source>
        <dbReference type="PROSITE" id="PS51671"/>
    </source>
</evidence>
<dbReference type="SUPFAM" id="SSF55021">
    <property type="entry name" value="ACT-like"/>
    <property type="match status" value="1"/>
</dbReference>
<dbReference type="PANTHER" id="PTHR34875:SF6">
    <property type="entry name" value="UPF0237 PROTEIN MJ1558"/>
    <property type="match status" value="1"/>
</dbReference>
<gene>
    <name evidence="3" type="ORF">NE398_17515</name>
</gene>
<evidence type="ECO:0000313" key="3">
    <source>
        <dbReference type="EMBL" id="MDC4241935.1"/>
    </source>
</evidence>
<dbReference type="InterPro" id="IPR022986">
    <property type="entry name" value="UPF0237_ACT"/>
</dbReference>
<proteinExistence type="inferred from homology"/>
<dbReference type="EMBL" id="JAMRYU010000021">
    <property type="protein sequence ID" value="MDC4241935.1"/>
    <property type="molecule type" value="Genomic_DNA"/>
</dbReference>
<accession>A0A9X3XM87</accession>
<dbReference type="PANTHER" id="PTHR34875">
    <property type="entry name" value="UPF0237 PROTEIN MJ1558"/>
    <property type="match status" value="1"/>
</dbReference>
<dbReference type="InterPro" id="IPR045865">
    <property type="entry name" value="ACT-like_dom_sf"/>
</dbReference>
<dbReference type="Proteomes" id="UP001141183">
    <property type="component" value="Unassembled WGS sequence"/>
</dbReference>
<dbReference type="InterPro" id="IPR002912">
    <property type="entry name" value="ACT_dom"/>
</dbReference>
<dbReference type="PROSITE" id="PS51671">
    <property type="entry name" value="ACT"/>
    <property type="match status" value="1"/>
</dbReference>
<dbReference type="Gene3D" id="3.30.70.260">
    <property type="match status" value="1"/>
</dbReference>
<reference evidence="3" key="1">
    <citation type="submission" date="2022-05" db="EMBL/GenBank/DDBJ databases">
        <title>Draft genome sequence of Clostridium tertium strain CP3 isolated from Peru.</title>
        <authorList>
            <person name="Hurtado R."/>
            <person name="Lima L."/>
            <person name="Sousa T."/>
            <person name="Jaiswal A.K."/>
            <person name="Tiwari S."/>
            <person name="Maturrano L."/>
            <person name="Brenig B."/>
            <person name="Azevedo V."/>
        </authorList>
    </citation>
    <scope>NUCLEOTIDE SEQUENCE</scope>
    <source>
        <strain evidence="3">CP3</strain>
    </source>
</reference>
<dbReference type="NCBIfam" id="NF001220">
    <property type="entry name" value="PRK00194.1"/>
    <property type="match status" value="1"/>
</dbReference>
<dbReference type="GeneID" id="93041982"/>
<protein>
    <recommendedName>
        <fullName evidence="1">UPF0237 protein NE398_17515</fullName>
    </recommendedName>
</protein>
<dbReference type="RefSeq" id="WP_008677252.1">
    <property type="nucleotide sequence ID" value="NZ_BAAACM010000001.1"/>
</dbReference>
<evidence type="ECO:0000256" key="1">
    <source>
        <dbReference type="HAMAP-Rule" id="MF_01054"/>
    </source>
</evidence>
<sequence length="89" mass="9987">MKAILTVIGKDKVGIVAGVSNELLRLNINILDVNQTIMDKYFTMIMMLDLKEANSTFDDIKSALVTKGEDLGVEVKIQREEIFNSMHTL</sequence>
<keyword evidence="4" id="KW-1185">Reference proteome</keyword>
<dbReference type="HAMAP" id="MF_01054">
    <property type="entry name" value="UPF0237"/>
    <property type="match status" value="1"/>
</dbReference>
<feature type="domain" description="ACT" evidence="2">
    <location>
        <begin position="4"/>
        <end position="78"/>
    </location>
</feature>